<gene>
    <name evidence="3" type="ORF">SAMN05421642_105339</name>
</gene>
<dbReference type="OrthoDB" id="9803128at2"/>
<evidence type="ECO:0000256" key="1">
    <source>
        <dbReference type="SAM" id="MobiDB-lite"/>
    </source>
</evidence>
<feature type="region of interest" description="Disordered" evidence="1">
    <location>
        <begin position="1"/>
        <end position="40"/>
    </location>
</feature>
<dbReference type="PROSITE" id="PS50943">
    <property type="entry name" value="HTH_CROC1"/>
    <property type="match status" value="1"/>
</dbReference>
<evidence type="ECO:0000259" key="2">
    <source>
        <dbReference type="PROSITE" id="PS50943"/>
    </source>
</evidence>
<dbReference type="Proteomes" id="UP000198327">
    <property type="component" value="Unassembled WGS sequence"/>
</dbReference>
<dbReference type="Gene3D" id="1.10.260.40">
    <property type="entry name" value="lambda repressor-like DNA-binding domains"/>
    <property type="match status" value="1"/>
</dbReference>
<dbReference type="AlphaFoldDB" id="A0A239HNF3"/>
<dbReference type="GO" id="GO:0003677">
    <property type="term" value="F:DNA binding"/>
    <property type="evidence" value="ECO:0007669"/>
    <property type="project" value="InterPro"/>
</dbReference>
<dbReference type="SMART" id="SM00530">
    <property type="entry name" value="HTH_XRE"/>
    <property type="match status" value="1"/>
</dbReference>
<dbReference type="InterPro" id="IPR010982">
    <property type="entry name" value="Lambda_DNA-bd_dom_sf"/>
</dbReference>
<evidence type="ECO:0000313" key="3">
    <source>
        <dbReference type="EMBL" id="SNS82433.1"/>
    </source>
</evidence>
<protein>
    <submittedName>
        <fullName evidence="3">Helix-turn-helix</fullName>
    </submittedName>
</protein>
<sequence>MTKRGLVERARRAAGLTQGELARRAHTSRPTLSAYENGHKSPSLETLERLLGEAGFDVEAVPRVEFVDVPGARGRVFRVPTSLPRLAVADALATVVLPLDLNWSSLGQEFRLADRVERARLYEIVLREGRPEDVLRYIDGVLLVDVWPELVVPRDVRAAWESVVDELTSDT</sequence>
<organism evidence="3 4">
    <name type="scientific">Rhodococcoides kyotonense</name>
    <dbReference type="NCBI Taxonomy" id="398843"/>
    <lineage>
        <taxon>Bacteria</taxon>
        <taxon>Bacillati</taxon>
        <taxon>Actinomycetota</taxon>
        <taxon>Actinomycetes</taxon>
        <taxon>Mycobacteriales</taxon>
        <taxon>Nocardiaceae</taxon>
        <taxon>Rhodococcoides</taxon>
    </lineage>
</organism>
<feature type="compositionally biased region" description="Basic and acidic residues" evidence="1">
    <location>
        <begin position="1"/>
        <end position="11"/>
    </location>
</feature>
<evidence type="ECO:0000313" key="4">
    <source>
        <dbReference type="Proteomes" id="UP000198327"/>
    </source>
</evidence>
<proteinExistence type="predicted"/>
<dbReference type="EMBL" id="FZOW01000005">
    <property type="protein sequence ID" value="SNS82433.1"/>
    <property type="molecule type" value="Genomic_DNA"/>
</dbReference>
<keyword evidence="4" id="KW-1185">Reference proteome</keyword>
<reference evidence="4" key="1">
    <citation type="submission" date="2017-06" db="EMBL/GenBank/DDBJ databases">
        <authorList>
            <person name="Varghese N."/>
            <person name="Submissions S."/>
        </authorList>
    </citation>
    <scope>NUCLEOTIDE SEQUENCE [LARGE SCALE GENOMIC DNA]</scope>
    <source>
        <strain evidence="4">JCM 23211</strain>
    </source>
</reference>
<feature type="domain" description="HTH cro/C1-type" evidence="2">
    <location>
        <begin position="7"/>
        <end position="61"/>
    </location>
</feature>
<dbReference type="SUPFAM" id="SSF47413">
    <property type="entry name" value="lambda repressor-like DNA-binding domains"/>
    <property type="match status" value="1"/>
</dbReference>
<dbReference type="CDD" id="cd00093">
    <property type="entry name" value="HTH_XRE"/>
    <property type="match status" value="1"/>
</dbReference>
<dbReference type="Pfam" id="PF01381">
    <property type="entry name" value="HTH_3"/>
    <property type="match status" value="1"/>
</dbReference>
<dbReference type="InterPro" id="IPR001387">
    <property type="entry name" value="Cro/C1-type_HTH"/>
</dbReference>
<dbReference type="RefSeq" id="WP_089246091.1">
    <property type="nucleotide sequence ID" value="NZ_FZOW01000005.1"/>
</dbReference>
<accession>A0A239HNF3</accession>
<name>A0A239HNF3_9NOCA</name>